<reference evidence="1 2" key="1">
    <citation type="submission" date="2016-11" db="EMBL/GenBank/DDBJ databases">
        <authorList>
            <person name="Jaros S."/>
            <person name="Januszkiewicz K."/>
            <person name="Wedrychowicz H."/>
        </authorList>
    </citation>
    <scope>NUCLEOTIDE SEQUENCE [LARGE SCALE GENOMIC DNA]</scope>
    <source>
        <strain evidence="1 2">DSM 21986</strain>
    </source>
</reference>
<dbReference type="AlphaFoldDB" id="A0A1M5DRR0"/>
<name>A0A1M5DRR0_9BACT</name>
<protein>
    <submittedName>
        <fullName evidence="1">Uncharacterized protein</fullName>
    </submittedName>
</protein>
<sequence>MINVINISYINRLYTVKEAKFQALVTYCN</sequence>
<evidence type="ECO:0000313" key="1">
    <source>
        <dbReference type="EMBL" id="SHF69615.1"/>
    </source>
</evidence>
<accession>A0A1M5DRR0</accession>
<gene>
    <name evidence="1" type="ORF">SAMN05443144_11212</name>
</gene>
<organism evidence="1 2">
    <name type="scientific">Fodinibius roseus</name>
    <dbReference type="NCBI Taxonomy" id="1194090"/>
    <lineage>
        <taxon>Bacteria</taxon>
        <taxon>Pseudomonadati</taxon>
        <taxon>Balneolota</taxon>
        <taxon>Balneolia</taxon>
        <taxon>Balneolales</taxon>
        <taxon>Balneolaceae</taxon>
        <taxon>Fodinibius</taxon>
    </lineage>
</organism>
<keyword evidence="2" id="KW-1185">Reference proteome</keyword>
<evidence type="ECO:0000313" key="2">
    <source>
        <dbReference type="Proteomes" id="UP000184041"/>
    </source>
</evidence>
<proteinExistence type="predicted"/>
<dbReference type="Proteomes" id="UP000184041">
    <property type="component" value="Unassembled WGS sequence"/>
</dbReference>
<dbReference type="EMBL" id="FQUS01000012">
    <property type="protein sequence ID" value="SHF69615.1"/>
    <property type="molecule type" value="Genomic_DNA"/>
</dbReference>